<organism evidence="2 3">
    <name type="scientific">Streptomyces pseudovenezuelae</name>
    <dbReference type="NCBI Taxonomy" id="67350"/>
    <lineage>
        <taxon>Bacteria</taxon>
        <taxon>Bacillati</taxon>
        <taxon>Actinomycetota</taxon>
        <taxon>Actinomycetes</taxon>
        <taxon>Kitasatosporales</taxon>
        <taxon>Streptomycetaceae</taxon>
        <taxon>Streptomyces</taxon>
        <taxon>Streptomyces aurantiacus group</taxon>
    </lineage>
</organism>
<feature type="coiled-coil region" evidence="1">
    <location>
        <begin position="29"/>
        <end position="63"/>
    </location>
</feature>
<gene>
    <name evidence="2" type="ORF">AQI94_07815</name>
</gene>
<evidence type="ECO:0000313" key="3">
    <source>
        <dbReference type="Proteomes" id="UP000053039"/>
    </source>
</evidence>
<dbReference type="AlphaFoldDB" id="A0A117PSL3"/>
<comment type="caution">
    <text evidence="2">The sequence shown here is derived from an EMBL/GenBank/DDBJ whole genome shotgun (WGS) entry which is preliminary data.</text>
</comment>
<evidence type="ECO:0000313" key="2">
    <source>
        <dbReference type="EMBL" id="KUM89452.1"/>
    </source>
</evidence>
<accession>A0A117PSL3</accession>
<evidence type="ECO:0000256" key="1">
    <source>
        <dbReference type="SAM" id="Coils"/>
    </source>
</evidence>
<proteinExistence type="predicted"/>
<dbReference type="Proteomes" id="UP000053039">
    <property type="component" value="Unassembled WGS sequence"/>
</dbReference>
<reference evidence="2 3" key="1">
    <citation type="submission" date="2015-10" db="EMBL/GenBank/DDBJ databases">
        <title>Draft genome sequence of Streptomyces pseudovenezuelae DSM 40212, type strain for the species Streptomyces pseudovenezuelae.</title>
        <authorList>
            <person name="Ruckert C."/>
            <person name="Winkler A."/>
            <person name="Kalinowski J."/>
            <person name="Kampfer P."/>
            <person name="Glaeser S."/>
        </authorList>
    </citation>
    <scope>NUCLEOTIDE SEQUENCE [LARGE SCALE GENOMIC DNA]</scope>
    <source>
        <strain evidence="2 3">DSM 40212</strain>
    </source>
</reference>
<keyword evidence="1" id="KW-0175">Coiled coil</keyword>
<dbReference type="EMBL" id="LMWM01000008">
    <property type="protein sequence ID" value="KUM89452.1"/>
    <property type="molecule type" value="Genomic_DNA"/>
</dbReference>
<protein>
    <submittedName>
        <fullName evidence="2">Uncharacterized protein</fullName>
    </submittedName>
</protein>
<name>A0A117PSL3_9ACTN</name>
<sequence>MGDLVDVTTLAVALISVGGTLGGTLGGAVLSQRASRAEAAEQNQRAEREREQERDEQALQAKRDLYARLNTAARAYRVAARDAVEAAERGEGADPALLDAAKESWADQYSQAQMALTKDVLQIASTLNRSLGIGYLVVKQLPSSPVLGEAYQRAKIWFSGPLSDGVYLLRVTLRHDLGVEVDPHFEQTCVQMLAALDSARNNLARLLAAELAQAAASTGTQLRDRNQSRADP</sequence>